<dbReference type="AlphaFoldDB" id="A0A0A8YHH9"/>
<organism evidence="2">
    <name type="scientific">Arundo donax</name>
    <name type="common">Giant reed</name>
    <name type="synonym">Donax arundinaceus</name>
    <dbReference type="NCBI Taxonomy" id="35708"/>
    <lineage>
        <taxon>Eukaryota</taxon>
        <taxon>Viridiplantae</taxon>
        <taxon>Streptophyta</taxon>
        <taxon>Embryophyta</taxon>
        <taxon>Tracheophyta</taxon>
        <taxon>Spermatophyta</taxon>
        <taxon>Magnoliopsida</taxon>
        <taxon>Liliopsida</taxon>
        <taxon>Poales</taxon>
        <taxon>Poaceae</taxon>
        <taxon>PACMAD clade</taxon>
        <taxon>Arundinoideae</taxon>
        <taxon>Arundineae</taxon>
        <taxon>Arundo</taxon>
    </lineage>
</organism>
<reference evidence="2" key="2">
    <citation type="journal article" date="2015" name="Data Brief">
        <title>Shoot transcriptome of the giant reed, Arundo donax.</title>
        <authorList>
            <person name="Barrero R.A."/>
            <person name="Guerrero F.D."/>
            <person name="Moolhuijzen P."/>
            <person name="Goolsby J.A."/>
            <person name="Tidwell J."/>
            <person name="Bellgard S.E."/>
            <person name="Bellgard M.I."/>
        </authorList>
    </citation>
    <scope>NUCLEOTIDE SEQUENCE</scope>
    <source>
        <tissue evidence="2">Shoot tissue taken approximately 20 cm above the soil surface</tissue>
    </source>
</reference>
<reference evidence="2" key="1">
    <citation type="submission" date="2014-09" db="EMBL/GenBank/DDBJ databases">
        <authorList>
            <person name="Magalhaes I.L.F."/>
            <person name="Oliveira U."/>
            <person name="Santos F.R."/>
            <person name="Vidigal T.H.D.A."/>
            <person name="Brescovit A.D."/>
            <person name="Santos A.J."/>
        </authorList>
    </citation>
    <scope>NUCLEOTIDE SEQUENCE</scope>
    <source>
        <tissue evidence="2">Shoot tissue taken approximately 20 cm above the soil surface</tissue>
    </source>
</reference>
<feature type="transmembrane region" description="Helical" evidence="1">
    <location>
        <begin position="6"/>
        <end position="28"/>
    </location>
</feature>
<keyword evidence="1" id="KW-0812">Transmembrane</keyword>
<name>A0A0A8YHH9_ARUDO</name>
<evidence type="ECO:0000313" key="2">
    <source>
        <dbReference type="EMBL" id="JAD24925.1"/>
    </source>
</evidence>
<keyword evidence="1" id="KW-0472">Membrane</keyword>
<sequence>MLMPDSSPMLVSLYSGAVLSLYACICLMN</sequence>
<keyword evidence="1" id="KW-1133">Transmembrane helix</keyword>
<proteinExistence type="predicted"/>
<evidence type="ECO:0000256" key="1">
    <source>
        <dbReference type="SAM" id="Phobius"/>
    </source>
</evidence>
<dbReference type="EMBL" id="GBRH01272970">
    <property type="protein sequence ID" value="JAD24925.1"/>
    <property type="molecule type" value="Transcribed_RNA"/>
</dbReference>
<accession>A0A0A8YHH9</accession>
<protein>
    <submittedName>
        <fullName evidence="2">Uncharacterized protein</fullName>
    </submittedName>
</protein>